<dbReference type="EMBL" id="MBRJ01000025">
    <property type="protein sequence ID" value="OHX47739.1"/>
    <property type="molecule type" value="Genomic_DNA"/>
</dbReference>
<sequence>MKLQSAGALYPTDYKLRPTGQGRLRLHEHRTTKCDSFWAEVCYKDIAIGQGKLRQRYIARPKAQLLGGRGVFSLCSAVGPLWAVDSHLSSFDSSES</sequence>
<evidence type="ECO:0000313" key="2">
    <source>
        <dbReference type="Proteomes" id="UP000180194"/>
    </source>
</evidence>
<name>A0ABX3CS37_9BACI</name>
<gene>
    <name evidence="1" type="ORF">BBV17_20070</name>
</gene>
<keyword evidence="2" id="KW-1185">Reference proteome</keyword>
<reference evidence="1 2" key="1">
    <citation type="submission" date="2016-07" db="EMBL/GenBank/DDBJ databases">
        <title>Bacillus oceanisediminis whole genome.</title>
        <authorList>
            <person name="Pal Y."/>
            <person name="Verma A."/>
            <person name="Mual P."/>
            <person name="Srinivasan K."/>
        </authorList>
    </citation>
    <scope>NUCLEOTIDE SEQUENCE [LARGE SCALE GENOMIC DNA]</scope>
    <source>
        <strain evidence="1 2">Bhandara28</strain>
    </source>
</reference>
<organism evidence="1 2">
    <name type="scientific">Cytobacillus oceanisediminis</name>
    <dbReference type="NCBI Taxonomy" id="665099"/>
    <lineage>
        <taxon>Bacteria</taxon>
        <taxon>Bacillati</taxon>
        <taxon>Bacillota</taxon>
        <taxon>Bacilli</taxon>
        <taxon>Bacillales</taxon>
        <taxon>Bacillaceae</taxon>
        <taxon>Cytobacillus</taxon>
    </lineage>
</organism>
<proteinExistence type="predicted"/>
<protein>
    <submittedName>
        <fullName evidence="1">Uncharacterized protein</fullName>
    </submittedName>
</protein>
<evidence type="ECO:0000313" key="1">
    <source>
        <dbReference type="EMBL" id="OHX47739.1"/>
    </source>
</evidence>
<comment type="caution">
    <text evidence="1">The sequence shown here is derived from an EMBL/GenBank/DDBJ whole genome shotgun (WGS) entry which is preliminary data.</text>
</comment>
<dbReference type="Proteomes" id="UP000180194">
    <property type="component" value="Unassembled WGS sequence"/>
</dbReference>
<accession>A0ABX3CS37</accession>